<dbReference type="EMBL" id="RZUL01000004">
    <property type="protein sequence ID" value="RVT40205.1"/>
    <property type="molecule type" value="Genomic_DNA"/>
</dbReference>
<protein>
    <recommendedName>
        <fullName evidence="4">DUF2484 family protein</fullName>
    </recommendedName>
</protein>
<feature type="transmembrane region" description="Helical" evidence="1">
    <location>
        <begin position="58"/>
        <end position="75"/>
    </location>
</feature>
<name>A0A437J5J6_9SPHN</name>
<sequence>MHDLFASGRAVDIVLLVIAIEALWLILRARWTVAATLLRLGPGALMLVALRFALMGMAWPWIAAALLASFPLHLADLRRDR</sequence>
<organism evidence="2 3">
    <name type="scientific">Sphingobium algorifonticola</name>
    <dbReference type="NCBI Taxonomy" id="2008318"/>
    <lineage>
        <taxon>Bacteria</taxon>
        <taxon>Pseudomonadati</taxon>
        <taxon>Pseudomonadota</taxon>
        <taxon>Alphaproteobacteria</taxon>
        <taxon>Sphingomonadales</taxon>
        <taxon>Sphingomonadaceae</taxon>
        <taxon>Sphingobium</taxon>
    </lineage>
</organism>
<keyword evidence="1" id="KW-1133">Transmembrane helix</keyword>
<keyword evidence="1" id="KW-0812">Transmembrane</keyword>
<comment type="caution">
    <text evidence="2">The sequence shown here is derived from an EMBL/GenBank/DDBJ whole genome shotgun (WGS) entry which is preliminary data.</text>
</comment>
<evidence type="ECO:0000256" key="1">
    <source>
        <dbReference type="SAM" id="Phobius"/>
    </source>
</evidence>
<feature type="transmembrane region" description="Helical" evidence="1">
    <location>
        <begin position="6"/>
        <end position="26"/>
    </location>
</feature>
<gene>
    <name evidence="2" type="ORF">ENE74_12755</name>
</gene>
<keyword evidence="1" id="KW-0472">Membrane</keyword>
<dbReference type="AlphaFoldDB" id="A0A437J5J6"/>
<keyword evidence="3" id="KW-1185">Reference proteome</keyword>
<evidence type="ECO:0000313" key="3">
    <source>
        <dbReference type="Proteomes" id="UP000282977"/>
    </source>
</evidence>
<proteinExistence type="predicted"/>
<evidence type="ECO:0008006" key="4">
    <source>
        <dbReference type="Google" id="ProtNLM"/>
    </source>
</evidence>
<evidence type="ECO:0000313" key="2">
    <source>
        <dbReference type="EMBL" id="RVT40205.1"/>
    </source>
</evidence>
<accession>A0A437J5J6</accession>
<dbReference type="Proteomes" id="UP000282977">
    <property type="component" value="Unassembled WGS sequence"/>
</dbReference>
<reference evidence="2 3" key="1">
    <citation type="submission" date="2019-01" db="EMBL/GenBank/DDBJ databases">
        <authorList>
            <person name="Chen W.-M."/>
        </authorList>
    </citation>
    <scope>NUCLEOTIDE SEQUENCE [LARGE SCALE GENOMIC DNA]</scope>
    <source>
        <strain evidence="2 3">TLA-22</strain>
    </source>
</reference>
<dbReference type="OrthoDB" id="7206724at2"/>
<dbReference type="RefSeq" id="WP_127691304.1">
    <property type="nucleotide sequence ID" value="NZ_RZUL01000004.1"/>
</dbReference>